<proteinExistence type="predicted"/>
<dbReference type="Proteomes" id="UP001499993">
    <property type="component" value="Unassembled WGS sequence"/>
</dbReference>
<evidence type="ECO:0000256" key="1">
    <source>
        <dbReference type="SAM" id="MobiDB-lite"/>
    </source>
</evidence>
<gene>
    <name evidence="2" type="ORF">GCM10023224_22860</name>
</gene>
<name>A0ABP9GFH5_9ACTN</name>
<organism evidence="2 3">
    <name type="scientific">Streptomonospora halophila</name>
    <dbReference type="NCBI Taxonomy" id="427369"/>
    <lineage>
        <taxon>Bacteria</taxon>
        <taxon>Bacillati</taxon>
        <taxon>Actinomycetota</taxon>
        <taxon>Actinomycetes</taxon>
        <taxon>Streptosporangiales</taxon>
        <taxon>Nocardiopsidaceae</taxon>
        <taxon>Streptomonospora</taxon>
    </lineage>
</organism>
<comment type="caution">
    <text evidence="2">The sequence shown here is derived from an EMBL/GenBank/DDBJ whole genome shotgun (WGS) entry which is preliminary data.</text>
</comment>
<sequence length="121" mass="13139">MCSHSPAQECDGAVAARLRSGNRYRRGAGAKRADRRGAGFRGPSANTVRALLMAERAGFTIRVRVIRARRVEAASSALLSNRFEDSCLRNPPRPRARRAPRPRSAPPCGGPWSSAPSSRSR</sequence>
<protein>
    <submittedName>
        <fullName evidence="2">Uncharacterized protein</fullName>
    </submittedName>
</protein>
<dbReference type="EMBL" id="BAABIK010000011">
    <property type="protein sequence ID" value="GAA4940581.1"/>
    <property type="molecule type" value="Genomic_DNA"/>
</dbReference>
<feature type="compositionally biased region" description="Basic residues" evidence="1">
    <location>
        <begin position="92"/>
        <end position="101"/>
    </location>
</feature>
<evidence type="ECO:0000313" key="2">
    <source>
        <dbReference type="EMBL" id="GAA4940581.1"/>
    </source>
</evidence>
<feature type="region of interest" description="Disordered" evidence="1">
    <location>
        <begin position="83"/>
        <end position="121"/>
    </location>
</feature>
<accession>A0ABP9GFH5</accession>
<reference evidence="3" key="1">
    <citation type="journal article" date="2019" name="Int. J. Syst. Evol. Microbiol.">
        <title>The Global Catalogue of Microorganisms (GCM) 10K type strain sequencing project: providing services to taxonomists for standard genome sequencing and annotation.</title>
        <authorList>
            <consortium name="The Broad Institute Genomics Platform"/>
            <consortium name="The Broad Institute Genome Sequencing Center for Infectious Disease"/>
            <person name="Wu L."/>
            <person name="Ma J."/>
        </authorList>
    </citation>
    <scope>NUCLEOTIDE SEQUENCE [LARGE SCALE GENOMIC DNA]</scope>
    <source>
        <strain evidence="3">JCM 18123</strain>
    </source>
</reference>
<keyword evidence="3" id="KW-1185">Reference proteome</keyword>
<evidence type="ECO:0000313" key="3">
    <source>
        <dbReference type="Proteomes" id="UP001499993"/>
    </source>
</evidence>
<feature type="region of interest" description="Disordered" evidence="1">
    <location>
        <begin position="21"/>
        <end position="43"/>
    </location>
</feature>